<gene>
    <name evidence="1" type="ORF">WMSIL1_LOCUS7123</name>
</gene>
<keyword evidence="2" id="KW-1185">Reference proteome</keyword>
<protein>
    <submittedName>
        <fullName evidence="1">Uncharacterized protein</fullName>
    </submittedName>
</protein>
<dbReference type="Proteomes" id="UP000321570">
    <property type="component" value="Unassembled WGS sequence"/>
</dbReference>
<dbReference type="EMBL" id="CABIJS010000244">
    <property type="protein sequence ID" value="VUZ47513.1"/>
    <property type="molecule type" value="Genomic_DNA"/>
</dbReference>
<name>A0A564YLJ4_HYMDI</name>
<dbReference type="AlphaFoldDB" id="A0A564YLJ4"/>
<evidence type="ECO:0000313" key="1">
    <source>
        <dbReference type="EMBL" id="VUZ47513.1"/>
    </source>
</evidence>
<sequence length="50" mass="6036">MPSLLIDLLTKQALYKNMKISILFFEIYQELILKLRLPNATYWTFSIIWT</sequence>
<reference evidence="1 2" key="1">
    <citation type="submission" date="2019-07" db="EMBL/GenBank/DDBJ databases">
        <authorList>
            <person name="Jastrzebski P J."/>
            <person name="Paukszto L."/>
            <person name="Jastrzebski P J."/>
        </authorList>
    </citation>
    <scope>NUCLEOTIDE SEQUENCE [LARGE SCALE GENOMIC DNA]</scope>
    <source>
        <strain evidence="1 2">WMS-il1</strain>
    </source>
</reference>
<proteinExistence type="predicted"/>
<evidence type="ECO:0000313" key="2">
    <source>
        <dbReference type="Proteomes" id="UP000321570"/>
    </source>
</evidence>
<accession>A0A564YLJ4</accession>
<organism evidence="1 2">
    <name type="scientific">Hymenolepis diminuta</name>
    <name type="common">Rat tapeworm</name>
    <dbReference type="NCBI Taxonomy" id="6216"/>
    <lineage>
        <taxon>Eukaryota</taxon>
        <taxon>Metazoa</taxon>
        <taxon>Spiralia</taxon>
        <taxon>Lophotrochozoa</taxon>
        <taxon>Platyhelminthes</taxon>
        <taxon>Cestoda</taxon>
        <taxon>Eucestoda</taxon>
        <taxon>Cyclophyllidea</taxon>
        <taxon>Hymenolepididae</taxon>
        <taxon>Hymenolepis</taxon>
    </lineage>
</organism>